<proteinExistence type="predicted"/>
<dbReference type="Proteomes" id="UP000298390">
    <property type="component" value="Unassembled WGS sequence"/>
</dbReference>
<dbReference type="AlphaFoldDB" id="A0A4Y9YCG1"/>
<protein>
    <submittedName>
        <fullName evidence="1">Uncharacterized protein</fullName>
    </submittedName>
</protein>
<gene>
    <name evidence="1" type="ORF">EVJ58_g6358</name>
</gene>
<evidence type="ECO:0000313" key="2">
    <source>
        <dbReference type="Proteomes" id="UP000298390"/>
    </source>
</evidence>
<dbReference type="EMBL" id="SEKV01000354">
    <property type="protein sequence ID" value="TFY58529.1"/>
    <property type="molecule type" value="Genomic_DNA"/>
</dbReference>
<evidence type="ECO:0000313" key="1">
    <source>
        <dbReference type="EMBL" id="TFY58529.1"/>
    </source>
</evidence>
<organism evidence="1 2">
    <name type="scientific">Rhodofomes roseus</name>
    <dbReference type="NCBI Taxonomy" id="34475"/>
    <lineage>
        <taxon>Eukaryota</taxon>
        <taxon>Fungi</taxon>
        <taxon>Dikarya</taxon>
        <taxon>Basidiomycota</taxon>
        <taxon>Agaricomycotina</taxon>
        <taxon>Agaricomycetes</taxon>
        <taxon>Polyporales</taxon>
        <taxon>Rhodofomes</taxon>
    </lineage>
</organism>
<name>A0A4Y9YCG1_9APHY</name>
<sequence length="53" mass="5993">MNQALSIIGERLVKLLQRLRGAKVLREDQNGAEAKPSSYETKKSDVELHLVMK</sequence>
<reference evidence="1 2" key="1">
    <citation type="submission" date="2019-01" db="EMBL/GenBank/DDBJ databases">
        <title>Genome sequencing of the rare red list fungi Fomitopsis rosea.</title>
        <authorList>
            <person name="Buettner E."/>
            <person name="Kellner H."/>
        </authorList>
    </citation>
    <scope>NUCLEOTIDE SEQUENCE [LARGE SCALE GENOMIC DNA]</scope>
    <source>
        <strain evidence="1 2">DSM 105464</strain>
    </source>
</reference>
<accession>A0A4Y9YCG1</accession>
<comment type="caution">
    <text evidence="1">The sequence shown here is derived from an EMBL/GenBank/DDBJ whole genome shotgun (WGS) entry which is preliminary data.</text>
</comment>